<sequence length="279" mass="30298">MSFLLTTLIPLLGLVLTVALLSYAFYARYIDVPNKPRLDRRVLVALCAVAVVCDAWLGLRLYLSGRAQQTRQDSAVHRTHRERFVLPHDVQYGELVIPAGSLINRLDPFDNGAPVQPVSLRGLEAVRFPQPVLVAGVWAQAMQVLPMRVELAQDQRIGPLYRYNTDTKEWELNKVVPALLCRQGQIALFQVPHIPYDVQAEVGKPAPDGPQARFLPSQWQFRNCENGPAIDVQPAHPASATALAPAPELLPPPPPAEPASDPSEPASGAASAPASAPGA</sequence>
<reference evidence="3 4" key="1">
    <citation type="journal article" date="2010" name="J. Bacteriol.">
        <title>Completed genome sequence of the anaerobic iron-oxidizing bacterium Acidovorax ebreus strain TPSY.</title>
        <authorList>
            <person name="Byrne-Bailey K.G."/>
            <person name="Weber K.A."/>
            <person name="Chair A.H."/>
            <person name="Bose S."/>
            <person name="Knox T."/>
            <person name="Spanbauer T.L."/>
            <person name="Chertkov O."/>
            <person name="Coates J.D."/>
        </authorList>
    </citation>
    <scope>NUCLEOTIDE SEQUENCE [LARGE SCALE GENOMIC DNA]</scope>
    <source>
        <strain evidence="3 4">TPSY</strain>
    </source>
</reference>
<dbReference type="Proteomes" id="UP000000450">
    <property type="component" value="Chromosome"/>
</dbReference>
<feature type="compositionally biased region" description="Low complexity" evidence="1">
    <location>
        <begin position="234"/>
        <end position="247"/>
    </location>
</feature>
<dbReference type="KEGG" id="dia:Dtpsy_3307"/>
<keyword evidence="2" id="KW-0472">Membrane</keyword>
<dbReference type="EMBL" id="CP001392">
    <property type="protein sequence ID" value="ACM34736.1"/>
    <property type="molecule type" value="Genomic_DNA"/>
</dbReference>
<keyword evidence="4" id="KW-1185">Reference proteome</keyword>
<evidence type="ECO:0000256" key="1">
    <source>
        <dbReference type="SAM" id="MobiDB-lite"/>
    </source>
</evidence>
<dbReference type="AlphaFoldDB" id="A0A9J9UC13"/>
<proteinExistence type="predicted"/>
<accession>A0A9J9UC13</accession>
<feature type="compositionally biased region" description="Low complexity" evidence="1">
    <location>
        <begin position="258"/>
        <end position="279"/>
    </location>
</feature>
<feature type="compositionally biased region" description="Pro residues" evidence="1">
    <location>
        <begin position="248"/>
        <end position="257"/>
    </location>
</feature>
<organism evidence="3 4">
    <name type="scientific">Acidovorax ebreus (strain TPSY)</name>
    <name type="common">Diaphorobacter sp. (strain TPSY)</name>
    <dbReference type="NCBI Taxonomy" id="535289"/>
    <lineage>
        <taxon>Bacteria</taxon>
        <taxon>Pseudomonadati</taxon>
        <taxon>Pseudomonadota</taxon>
        <taxon>Betaproteobacteria</taxon>
        <taxon>Burkholderiales</taxon>
        <taxon>Comamonadaceae</taxon>
        <taxon>Diaphorobacter</taxon>
    </lineage>
</organism>
<gene>
    <name evidence="3" type="ordered locus">Dtpsy_3307</name>
</gene>
<protein>
    <submittedName>
        <fullName evidence="3">Uncharacterized protein</fullName>
    </submittedName>
</protein>
<evidence type="ECO:0000313" key="4">
    <source>
        <dbReference type="Proteomes" id="UP000000450"/>
    </source>
</evidence>
<feature type="transmembrane region" description="Helical" evidence="2">
    <location>
        <begin position="43"/>
        <end position="63"/>
    </location>
</feature>
<evidence type="ECO:0000256" key="2">
    <source>
        <dbReference type="SAM" id="Phobius"/>
    </source>
</evidence>
<keyword evidence="2" id="KW-0812">Transmembrane</keyword>
<keyword evidence="2" id="KW-1133">Transmembrane helix</keyword>
<name>A0A9J9UC13_ACIET</name>
<evidence type="ECO:0000313" key="3">
    <source>
        <dbReference type="EMBL" id="ACM34736.1"/>
    </source>
</evidence>
<dbReference type="RefSeq" id="WP_015914540.1">
    <property type="nucleotide sequence ID" value="NC_011992.1"/>
</dbReference>
<feature type="region of interest" description="Disordered" evidence="1">
    <location>
        <begin position="227"/>
        <end position="279"/>
    </location>
</feature>